<evidence type="ECO:0000313" key="2">
    <source>
        <dbReference type="EMBL" id="PFH47263.1"/>
    </source>
</evidence>
<gene>
    <name evidence="2" type="ORF">AMATHDRAFT_68065</name>
</gene>
<organism evidence="2 3">
    <name type="scientific">Amanita thiersii Skay4041</name>
    <dbReference type="NCBI Taxonomy" id="703135"/>
    <lineage>
        <taxon>Eukaryota</taxon>
        <taxon>Fungi</taxon>
        <taxon>Dikarya</taxon>
        <taxon>Basidiomycota</taxon>
        <taxon>Agaricomycotina</taxon>
        <taxon>Agaricomycetes</taxon>
        <taxon>Agaricomycetidae</taxon>
        <taxon>Agaricales</taxon>
        <taxon>Pluteineae</taxon>
        <taxon>Amanitaceae</taxon>
        <taxon>Amanita</taxon>
    </lineage>
</organism>
<protein>
    <submittedName>
        <fullName evidence="2">Uncharacterized protein</fullName>
    </submittedName>
</protein>
<reference evidence="2 3" key="1">
    <citation type="submission" date="2014-02" db="EMBL/GenBank/DDBJ databases">
        <title>Transposable element dynamics among asymbiotic and ectomycorrhizal Amanita fungi.</title>
        <authorList>
            <consortium name="DOE Joint Genome Institute"/>
            <person name="Hess J."/>
            <person name="Skrede I."/>
            <person name="Wolfe B."/>
            <person name="LaButti K."/>
            <person name="Ohm R.A."/>
            <person name="Grigoriev I.V."/>
            <person name="Pringle A."/>
        </authorList>
    </citation>
    <scope>NUCLEOTIDE SEQUENCE [LARGE SCALE GENOMIC DNA]</scope>
    <source>
        <strain evidence="2 3">SKay4041</strain>
    </source>
</reference>
<keyword evidence="1" id="KW-0732">Signal</keyword>
<feature type="chain" id="PRO_5013242102" evidence="1">
    <location>
        <begin position="22"/>
        <end position="192"/>
    </location>
</feature>
<keyword evidence="3" id="KW-1185">Reference proteome</keyword>
<feature type="signal peptide" evidence="1">
    <location>
        <begin position="1"/>
        <end position="21"/>
    </location>
</feature>
<dbReference type="Proteomes" id="UP000242287">
    <property type="component" value="Unassembled WGS sequence"/>
</dbReference>
<dbReference type="OrthoDB" id="3145071at2759"/>
<dbReference type="PROSITE" id="PS50231">
    <property type="entry name" value="RICIN_B_LECTIN"/>
    <property type="match status" value="1"/>
</dbReference>
<name>A0A2A9NHX6_9AGAR</name>
<proteinExistence type="predicted"/>
<dbReference type="EMBL" id="KZ302123">
    <property type="protein sequence ID" value="PFH47263.1"/>
    <property type="molecule type" value="Genomic_DNA"/>
</dbReference>
<sequence length="192" mass="20765">MLSTPLSLLTPLFAFLAATNAATLQPRADCVANITGVLSANTKDSGFMPFMLNADSQLFFGTENPLVAEFQICNGGTSNPDNNVAFGGRIYLPTLNKCLNVTNQENAEEPYFAQAAACDTGFLPSAAQTWNLRFDEDQGIYWSGKTDEEGTILQGGCGLLGYEAFFRDGRPILRQEQTQSRITCGGAPFRIV</sequence>
<evidence type="ECO:0000256" key="1">
    <source>
        <dbReference type="SAM" id="SignalP"/>
    </source>
</evidence>
<accession>A0A2A9NHX6</accession>
<dbReference type="AlphaFoldDB" id="A0A2A9NHX6"/>
<evidence type="ECO:0000313" key="3">
    <source>
        <dbReference type="Proteomes" id="UP000242287"/>
    </source>
</evidence>